<dbReference type="Pfam" id="PF00732">
    <property type="entry name" value="GMC_oxred_N"/>
    <property type="match status" value="1"/>
</dbReference>
<keyword evidence="4" id="KW-0560">Oxidoreductase</keyword>
<proteinExistence type="inferred from homology"/>
<keyword evidence="2" id="KW-0285">Flavoprotein</keyword>
<dbReference type="Gene3D" id="3.50.50.60">
    <property type="entry name" value="FAD/NAD(P)-binding domain"/>
    <property type="match status" value="2"/>
</dbReference>
<dbReference type="STRING" id="1817867.A3F83_17200"/>
<dbReference type="Proteomes" id="UP000179129">
    <property type="component" value="Unassembled WGS sequence"/>
</dbReference>
<evidence type="ECO:0000259" key="5">
    <source>
        <dbReference type="Pfam" id="PF00732"/>
    </source>
</evidence>
<dbReference type="InterPro" id="IPR007867">
    <property type="entry name" value="GMC_OxRtase_C"/>
</dbReference>
<evidence type="ECO:0000313" key="8">
    <source>
        <dbReference type="Proteomes" id="UP000179129"/>
    </source>
</evidence>
<dbReference type="InterPro" id="IPR000172">
    <property type="entry name" value="GMC_OxRdtase_N"/>
</dbReference>
<dbReference type="SUPFAM" id="SSF51905">
    <property type="entry name" value="FAD/NAD(P)-binding domain"/>
    <property type="match status" value="1"/>
</dbReference>
<evidence type="ECO:0000259" key="6">
    <source>
        <dbReference type="Pfam" id="PF05199"/>
    </source>
</evidence>
<dbReference type="AlphaFoldDB" id="A0A1F5YZD3"/>
<evidence type="ECO:0000256" key="1">
    <source>
        <dbReference type="ARBA" id="ARBA00010790"/>
    </source>
</evidence>
<evidence type="ECO:0000256" key="3">
    <source>
        <dbReference type="ARBA" id="ARBA00022827"/>
    </source>
</evidence>
<dbReference type="GO" id="GO:0016614">
    <property type="term" value="F:oxidoreductase activity, acting on CH-OH group of donors"/>
    <property type="evidence" value="ECO:0007669"/>
    <property type="project" value="InterPro"/>
</dbReference>
<accession>A0A1F5YZD3</accession>
<organism evidence="7 8">
    <name type="scientific">Candidatus Glassbacteria bacterium RIFCSPLOWO2_12_FULL_58_11</name>
    <dbReference type="NCBI Taxonomy" id="1817867"/>
    <lineage>
        <taxon>Bacteria</taxon>
        <taxon>Candidatus Glassiibacteriota</taxon>
    </lineage>
</organism>
<sequence length="509" mass="55818">MAAERFDAIVVGLGGGGSVVAEALSGAGWKVLALEEGPWYNPFRDFREGRARRVPIGLVYAKDSLRPMMVKAVGGSMVFYAGVFFRLHENDFRTRSRFGCGTDWPIAYRELAPFYEKVENFTGASGSPVNIFEAPRGPYPNPAHPVSKGSRYFARGARALGLHPAPTPMSILSRPFRGRPSCTYCAKCGEGCMVGDKSSPEMTYIPAAIKHGAQIRSGHRALAIETGRSGRVTGVLYRDKEGFREKAESECVVLCGSALLDPALLLRSRGPAHPRGLGAHSGMVGRNLMTHVGGRYLVRFPEVVNGFMGISGGVNVQDFYDGAPGADFRRGYTLYVSLLPGPPATFADWYLESWGAELTEVMQSYNRMIRLAVLGEDQADPENRVSEDPELKDEDGFPRPRVFYRRSEYERNMFRHAVESARKICRAGGADDWEFYYQDDGSAHAMGPCRMGDDPDTSVVDRWCACHDVPGLYICDSSIFPTSGAVNPALTVMALAARTADYLIRGRQG</sequence>
<comment type="caution">
    <text evidence="7">The sequence shown here is derived from an EMBL/GenBank/DDBJ whole genome shotgun (WGS) entry which is preliminary data.</text>
</comment>
<dbReference type="PANTHER" id="PTHR46056">
    <property type="entry name" value="LONG-CHAIN-ALCOHOL OXIDASE"/>
    <property type="match status" value="1"/>
</dbReference>
<dbReference type="GO" id="GO:0050660">
    <property type="term" value="F:flavin adenine dinucleotide binding"/>
    <property type="evidence" value="ECO:0007669"/>
    <property type="project" value="InterPro"/>
</dbReference>
<comment type="similarity">
    <text evidence="1">Belongs to the GMC oxidoreductase family.</text>
</comment>
<feature type="domain" description="Glucose-methanol-choline oxidoreductase C-terminal" evidence="6">
    <location>
        <begin position="382"/>
        <end position="496"/>
    </location>
</feature>
<dbReference type="InterPro" id="IPR036188">
    <property type="entry name" value="FAD/NAD-bd_sf"/>
</dbReference>
<dbReference type="Pfam" id="PF05199">
    <property type="entry name" value="GMC_oxred_C"/>
    <property type="match status" value="1"/>
</dbReference>
<gene>
    <name evidence="7" type="ORF">A3F83_17200</name>
</gene>
<evidence type="ECO:0000313" key="7">
    <source>
        <dbReference type="EMBL" id="OGG05317.1"/>
    </source>
</evidence>
<keyword evidence="3" id="KW-0274">FAD</keyword>
<dbReference type="EMBL" id="MFIX01000065">
    <property type="protein sequence ID" value="OGG05317.1"/>
    <property type="molecule type" value="Genomic_DNA"/>
</dbReference>
<evidence type="ECO:0000256" key="4">
    <source>
        <dbReference type="ARBA" id="ARBA00023002"/>
    </source>
</evidence>
<feature type="domain" description="Glucose-methanol-choline oxidoreductase N-terminal" evidence="5">
    <location>
        <begin position="66"/>
        <end position="292"/>
    </location>
</feature>
<name>A0A1F5YZD3_9BACT</name>
<evidence type="ECO:0000256" key="2">
    <source>
        <dbReference type="ARBA" id="ARBA00022630"/>
    </source>
</evidence>
<dbReference type="PANTHER" id="PTHR46056:SF12">
    <property type="entry name" value="LONG-CHAIN-ALCOHOL OXIDASE"/>
    <property type="match status" value="1"/>
</dbReference>
<reference evidence="7 8" key="1">
    <citation type="journal article" date="2016" name="Nat. Commun.">
        <title>Thousands of microbial genomes shed light on interconnected biogeochemical processes in an aquifer system.</title>
        <authorList>
            <person name="Anantharaman K."/>
            <person name="Brown C.T."/>
            <person name="Hug L.A."/>
            <person name="Sharon I."/>
            <person name="Castelle C.J."/>
            <person name="Probst A.J."/>
            <person name="Thomas B.C."/>
            <person name="Singh A."/>
            <person name="Wilkins M.J."/>
            <person name="Karaoz U."/>
            <person name="Brodie E.L."/>
            <person name="Williams K.H."/>
            <person name="Hubbard S.S."/>
            <person name="Banfield J.F."/>
        </authorList>
    </citation>
    <scope>NUCLEOTIDE SEQUENCE [LARGE SCALE GENOMIC DNA]</scope>
</reference>
<dbReference type="SUPFAM" id="SSF54373">
    <property type="entry name" value="FAD-linked reductases, C-terminal domain"/>
    <property type="match status" value="1"/>
</dbReference>
<evidence type="ECO:0008006" key="9">
    <source>
        <dbReference type="Google" id="ProtNLM"/>
    </source>
</evidence>
<protein>
    <recommendedName>
        <fullName evidence="9">Glucose-methanol-choline oxidoreductase</fullName>
    </recommendedName>
</protein>